<reference evidence="2 4" key="2">
    <citation type="submission" date="2018-11" db="EMBL/GenBank/DDBJ databases">
        <authorList>
            <consortium name="Pathogen Informatics"/>
        </authorList>
    </citation>
    <scope>NUCLEOTIDE SEQUENCE [LARGE SCALE GENOMIC DNA]</scope>
</reference>
<dbReference type="Proteomes" id="UP000038040">
    <property type="component" value="Unplaced"/>
</dbReference>
<proteinExistence type="predicted"/>
<evidence type="ECO:0000313" key="5">
    <source>
        <dbReference type="WBParaSite" id="DME_0000754601-mRNA-1"/>
    </source>
</evidence>
<evidence type="ECO:0000313" key="4">
    <source>
        <dbReference type="Proteomes" id="UP000274756"/>
    </source>
</evidence>
<dbReference type="Pfam" id="PF06025">
    <property type="entry name" value="DUF913"/>
    <property type="match status" value="1"/>
</dbReference>
<sequence length="235" mass="26052">MRLGPLNICIFQFPISRDILISLPSLFSILCTNSRDDTLLKLANAIEDFIRRQPVLLPSLLDAICQMLDKLNNWAASDSSRCIMSLASDKTTILTPSIEVNSNNNTRGTSRLRDLNVEMSDDEDDETNYSSALSGIASMGNVSRLGGSSPFVFIDGVSVVPLGEYLLNIGKLLEVLITQNPTLEMLDAFINCGAAQKLISLLKVKNMPWAISQSVFPQHINNIFRYLLVCIFLFF</sequence>
<evidence type="ECO:0000313" key="2">
    <source>
        <dbReference type="EMBL" id="VDN51840.1"/>
    </source>
</evidence>
<dbReference type="AlphaFoldDB" id="A0A0N4UIU7"/>
<dbReference type="WBParaSite" id="DME_0000754601-mRNA-1">
    <property type="protein sequence ID" value="DME_0000754601-mRNA-1"/>
    <property type="gene ID" value="DME_0000754601"/>
</dbReference>
<dbReference type="EMBL" id="UYYG01000033">
    <property type="protein sequence ID" value="VDN51840.1"/>
    <property type="molecule type" value="Genomic_DNA"/>
</dbReference>
<dbReference type="OrthoDB" id="423283at2759"/>
<reference evidence="5" key="1">
    <citation type="submission" date="2017-02" db="UniProtKB">
        <authorList>
            <consortium name="WormBaseParasite"/>
        </authorList>
    </citation>
    <scope>IDENTIFICATION</scope>
</reference>
<organism evidence="3 5">
    <name type="scientific">Dracunculus medinensis</name>
    <name type="common">Guinea worm</name>
    <dbReference type="NCBI Taxonomy" id="318479"/>
    <lineage>
        <taxon>Eukaryota</taxon>
        <taxon>Metazoa</taxon>
        <taxon>Ecdysozoa</taxon>
        <taxon>Nematoda</taxon>
        <taxon>Chromadorea</taxon>
        <taxon>Rhabditida</taxon>
        <taxon>Spirurina</taxon>
        <taxon>Dracunculoidea</taxon>
        <taxon>Dracunculidae</taxon>
        <taxon>Dracunculus</taxon>
    </lineage>
</organism>
<name>A0A0N4UIU7_DRAME</name>
<feature type="domain" description="DUF913" evidence="1">
    <location>
        <begin position="31"/>
        <end position="208"/>
    </location>
</feature>
<evidence type="ECO:0000259" key="1">
    <source>
        <dbReference type="Pfam" id="PF06025"/>
    </source>
</evidence>
<gene>
    <name evidence="2" type="ORF">DME_LOCUS1813</name>
</gene>
<dbReference type="Proteomes" id="UP000274756">
    <property type="component" value="Unassembled WGS sequence"/>
</dbReference>
<protein>
    <submittedName>
        <fullName evidence="5">DUF913 domain-containing protein</fullName>
    </submittedName>
</protein>
<keyword evidence="4" id="KW-1185">Reference proteome</keyword>
<dbReference type="InterPro" id="IPR010314">
    <property type="entry name" value="E3_Ub_ligase_DUF913"/>
</dbReference>
<dbReference type="STRING" id="318479.A0A0N4UIU7"/>
<accession>A0A0N4UIU7</accession>
<evidence type="ECO:0000313" key="3">
    <source>
        <dbReference type="Proteomes" id="UP000038040"/>
    </source>
</evidence>